<dbReference type="FunFam" id="3.40.630.30:FF:000004">
    <property type="entry name" value="Histone acetyltransferase KAT2A"/>
    <property type="match status" value="1"/>
</dbReference>
<feature type="compositionally biased region" description="Acidic residues" evidence="13">
    <location>
        <begin position="62"/>
        <end position="98"/>
    </location>
</feature>
<feature type="compositionally biased region" description="Low complexity" evidence="13">
    <location>
        <begin position="1"/>
        <end position="34"/>
    </location>
</feature>
<evidence type="ECO:0000256" key="4">
    <source>
        <dbReference type="ARBA" id="ARBA00022679"/>
    </source>
</evidence>
<evidence type="ECO:0000256" key="9">
    <source>
        <dbReference type="ARBA" id="ARBA00023163"/>
    </source>
</evidence>
<dbReference type="PRINTS" id="PR00503">
    <property type="entry name" value="BROMODOMAIN"/>
</dbReference>
<keyword evidence="11" id="KW-0012">Acyltransferase</keyword>
<dbReference type="InterPro" id="IPR000182">
    <property type="entry name" value="GNAT_dom"/>
</dbReference>
<evidence type="ECO:0000256" key="6">
    <source>
        <dbReference type="ARBA" id="ARBA00023015"/>
    </source>
</evidence>
<keyword evidence="10" id="KW-0539">Nucleus</keyword>
<dbReference type="SUPFAM" id="SSF47370">
    <property type="entry name" value="Bromodomain"/>
    <property type="match status" value="1"/>
</dbReference>
<dbReference type="InterPro" id="IPR036427">
    <property type="entry name" value="Bromodomain-like_sf"/>
</dbReference>
<evidence type="ECO:0000259" key="15">
    <source>
        <dbReference type="PROSITE" id="PS51186"/>
    </source>
</evidence>
<keyword evidence="7 12" id="KW-0103">Bromodomain</keyword>
<evidence type="ECO:0000256" key="12">
    <source>
        <dbReference type="PROSITE-ProRule" id="PRU00035"/>
    </source>
</evidence>
<evidence type="ECO:0000256" key="1">
    <source>
        <dbReference type="ARBA" id="ARBA00004123"/>
    </source>
</evidence>
<keyword evidence="6" id="KW-0805">Transcription regulation</keyword>
<feature type="compositionally biased region" description="Low complexity" evidence="13">
    <location>
        <begin position="44"/>
        <end position="57"/>
    </location>
</feature>
<evidence type="ECO:0000256" key="2">
    <source>
        <dbReference type="ARBA" id="ARBA00008607"/>
    </source>
</evidence>
<keyword evidence="4" id="KW-0808">Transferase</keyword>
<dbReference type="GO" id="GO:0005634">
    <property type="term" value="C:nucleus"/>
    <property type="evidence" value="ECO:0007669"/>
    <property type="project" value="UniProtKB-SubCell"/>
</dbReference>
<dbReference type="InterPro" id="IPR016181">
    <property type="entry name" value="Acyl_CoA_acyltransferase"/>
</dbReference>
<evidence type="ECO:0000256" key="11">
    <source>
        <dbReference type="ARBA" id="ARBA00023315"/>
    </source>
</evidence>
<evidence type="ECO:0000256" key="3">
    <source>
        <dbReference type="ARBA" id="ARBA00013184"/>
    </source>
</evidence>
<evidence type="ECO:0000256" key="5">
    <source>
        <dbReference type="ARBA" id="ARBA00022853"/>
    </source>
</evidence>
<feature type="compositionally biased region" description="Low complexity" evidence="13">
    <location>
        <begin position="101"/>
        <end position="113"/>
    </location>
</feature>
<keyword evidence="5" id="KW-0156">Chromatin regulator</keyword>
<dbReference type="EC" id="2.3.1.48" evidence="3"/>
<evidence type="ECO:0000256" key="8">
    <source>
        <dbReference type="ARBA" id="ARBA00023159"/>
    </source>
</evidence>
<dbReference type="Pfam" id="PF00439">
    <property type="entry name" value="Bromodomain"/>
    <property type="match status" value="1"/>
</dbReference>
<dbReference type="CDD" id="cd04301">
    <property type="entry name" value="NAT_SF"/>
    <property type="match status" value="1"/>
</dbReference>
<keyword evidence="8" id="KW-0010">Activator</keyword>
<dbReference type="GO" id="GO:0045944">
    <property type="term" value="P:positive regulation of transcription by RNA polymerase II"/>
    <property type="evidence" value="ECO:0007669"/>
    <property type="project" value="TreeGrafter"/>
</dbReference>
<evidence type="ECO:0000256" key="10">
    <source>
        <dbReference type="ARBA" id="ARBA00023242"/>
    </source>
</evidence>
<dbReference type="InterPro" id="IPR018359">
    <property type="entry name" value="Bromodomain_CS"/>
</dbReference>
<dbReference type="Gene3D" id="3.40.630.30">
    <property type="match status" value="1"/>
</dbReference>
<organism evidence="16 17">
    <name type="scientific">Rhynchospora tenuis</name>
    <dbReference type="NCBI Taxonomy" id="198213"/>
    <lineage>
        <taxon>Eukaryota</taxon>
        <taxon>Viridiplantae</taxon>
        <taxon>Streptophyta</taxon>
        <taxon>Embryophyta</taxon>
        <taxon>Tracheophyta</taxon>
        <taxon>Spermatophyta</taxon>
        <taxon>Magnoliopsida</taxon>
        <taxon>Liliopsida</taxon>
        <taxon>Poales</taxon>
        <taxon>Cyperaceae</taxon>
        <taxon>Cyperoideae</taxon>
        <taxon>Rhynchosporeae</taxon>
        <taxon>Rhynchospora</taxon>
    </lineage>
</organism>
<accession>A0AAD6EVP5</accession>
<evidence type="ECO:0000256" key="13">
    <source>
        <dbReference type="SAM" id="MobiDB-lite"/>
    </source>
</evidence>
<dbReference type="SMART" id="SM00297">
    <property type="entry name" value="BROMO"/>
    <property type="match status" value="1"/>
</dbReference>
<gene>
    <name evidence="16" type="ORF">LUZ61_006465</name>
</gene>
<dbReference type="PANTHER" id="PTHR45750">
    <property type="entry name" value="GH11602P"/>
    <property type="match status" value="1"/>
</dbReference>
<name>A0AAD6EVP5_9POAL</name>
<dbReference type="Gene3D" id="1.20.920.10">
    <property type="entry name" value="Bromodomain-like"/>
    <property type="match status" value="1"/>
</dbReference>
<dbReference type="PROSITE" id="PS51186">
    <property type="entry name" value="GNAT"/>
    <property type="match status" value="1"/>
</dbReference>
<dbReference type="InterPro" id="IPR001487">
    <property type="entry name" value="Bromodomain"/>
</dbReference>
<evidence type="ECO:0000313" key="17">
    <source>
        <dbReference type="Proteomes" id="UP001210211"/>
    </source>
</evidence>
<comment type="caution">
    <text evidence="16">The sequence shown here is derived from an EMBL/GenBank/DDBJ whole genome shotgun (WGS) entry which is preliminary data.</text>
</comment>
<comment type="similarity">
    <text evidence="2">Belongs to the acetyltransferase family. GCN5 subfamily.</text>
</comment>
<dbReference type="SUPFAM" id="SSF55729">
    <property type="entry name" value="Acyl-CoA N-acyltransferases (Nat)"/>
    <property type="match status" value="1"/>
</dbReference>
<reference evidence="16 17" key="1">
    <citation type="journal article" date="2022" name="Cell">
        <title>Repeat-based holocentromeres influence genome architecture and karyotype evolution.</title>
        <authorList>
            <person name="Hofstatter P.G."/>
            <person name="Thangavel G."/>
            <person name="Lux T."/>
            <person name="Neumann P."/>
            <person name="Vondrak T."/>
            <person name="Novak P."/>
            <person name="Zhang M."/>
            <person name="Costa L."/>
            <person name="Castellani M."/>
            <person name="Scott A."/>
            <person name="Toegelov H."/>
            <person name="Fuchs J."/>
            <person name="Mata-Sucre Y."/>
            <person name="Dias Y."/>
            <person name="Vanzela A.L.L."/>
            <person name="Huettel B."/>
            <person name="Almeida C.C.S."/>
            <person name="Simkova H."/>
            <person name="Souza G."/>
            <person name="Pedrosa-Harand A."/>
            <person name="Macas J."/>
            <person name="Mayer K.F.X."/>
            <person name="Houben A."/>
            <person name="Marques A."/>
        </authorList>
    </citation>
    <scope>NUCLEOTIDE SEQUENCE [LARGE SCALE GENOMIC DNA]</scope>
    <source>
        <strain evidence="16">RhyTen1mFocal</strain>
    </source>
</reference>
<evidence type="ECO:0000259" key="14">
    <source>
        <dbReference type="PROSITE" id="PS50014"/>
    </source>
</evidence>
<feature type="region of interest" description="Disordered" evidence="13">
    <location>
        <begin position="1"/>
        <end position="114"/>
    </location>
</feature>
<dbReference type="InterPro" id="IPR037800">
    <property type="entry name" value="GCN5"/>
</dbReference>
<protein>
    <recommendedName>
        <fullName evidence="3">histone acetyltransferase</fullName>
        <ecNumber evidence="3">2.3.1.48</ecNumber>
    </recommendedName>
</protein>
<dbReference type="CDD" id="cd05509">
    <property type="entry name" value="Bromo_gcn5_like"/>
    <property type="match status" value="1"/>
</dbReference>
<comment type="subcellular location">
    <subcellularLocation>
        <location evidence="1">Nucleus</location>
    </subcellularLocation>
</comment>
<dbReference type="PROSITE" id="PS00633">
    <property type="entry name" value="BROMODOMAIN_1"/>
    <property type="match status" value="1"/>
</dbReference>
<evidence type="ECO:0000313" key="16">
    <source>
        <dbReference type="EMBL" id="KAJ3702760.1"/>
    </source>
</evidence>
<dbReference type="Pfam" id="PF00583">
    <property type="entry name" value="Acetyltransf_1"/>
    <property type="match status" value="1"/>
</dbReference>
<dbReference type="GO" id="GO:0010484">
    <property type="term" value="F:histone H3 acetyltransferase activity"/>
    <property type="evidence" value="ECO:0007669"/>
    <property type="project" value="TreeGrafter"/>
</dbReference>
<proteinExistence type="inferred from homology"/>
<dbReference type="PANTHER" id="PTHR45750:SF3">
    <property type="entry name" value="HISTONE ACETYLTRANSFERASE"/>
    <property type="match status" value="1"/>
</dbReference>
<sequence length="559" mass="62607">MDGHGSAPVRSRSSQSTSPSHSHSHSASASASSSAHHHHKRKFSAASAAAAAAAAAAFDTATPDDNDESEEEEEELPPENDESEEDDVVTSNDDEEEEKNVNGNNGSNGNNDSIRSFTAARLARPVKQERDVGGVVKMEPGGGDGVLGVVKEERVTGQASTGGGSAGLVSGIVVKEENGKGVSTDNIQTSGAYTAREEGLKREEEAGRLKFFCCSNDGVDQHMIWLVGLKNIFARQLPNMPKEYIVRLVMDRTHKSMMVIRHNHVVGGITYRPYASQKFGEIAFCAITADEQVKGYGTRLMNHLKQHARDIDGLTHFLTYADNNAVGYFIKQGFTKEITLDKNRWQGYIKDYDGGILMECKINLKLPYTDLATMIRRQRQSIDEKIRELSNCHIVYEGIDFQKKDAGIPKKMVKVEDIPGLKEAGWTPDQWGHSRFKAPNAMLDSVQHRQHLINFMRALLKTMNEHPDAWPFKEPVDAREVPDYYDIIKDPMDLKTMLKRVESEVYYVTFEMFEADAKRMFHNARTYNAPETIYYKCATRLENHFNNKVQAFFQTSTKL</sequence>
<feature type="domain" description="N-acetyltransferase" evidence="15">
    <location>
        <begin position="216"/>
        <end position="363"/>
    </location>
</feature>
<keyword evidence="9" id="KW-0804">Transcription</keyword>
<dbReference type="Proteomes" id="UP001210211">
    <property type="component" value="Unassembled WGS sequence"/>
</dbReference>
<evidence type="ECO:0000256" key="7">
    <source>
        <dbReference type="ARBA" id="ARBA00023117"/>
    </source>
</evidence>
<feature type="domain" description="Bromo" evidence="14">
    <location>
        <begin position="464"/>
        <end position="535"/>
    </location>
</feature>
<dbReference type="AlphaFoldDB" id="A0AAD6EVP5"/>
<dbReference type="GO" id="GO:0000123">
    <property type="term" value="C:histone acetyltransferase complex"/>
    <property type="evidence" value="ECO:0007669"/>
    <property type="project" value="TreeGrafter"/>
</dbReference>
<dbReference type="PROSITE" id="PS50014">
    <property type="entry name" value="BROMODOMAIN_2"/>
    <property type="match status" value="1"/>
</dbReference>
<dbReference type="EMBL" id="JAMRDG010000001">
    <property type="protein sequence ID" value="KAJ3702760.1"/>
    <property type="molecule type" value="Genomic_DNA"/>
</dbReference>
<keyword evidence="17" id="KW-1185">Reference proteome</keyword>